<dbReference type="HOGENOM" id="CLU_599093_0_0_1"/>
<evidence type="ECO:0000259" key="3">
    <source>
        <dbReference type="Pfam" id="PF03478"/>
    </source>
</evidence>
<feature type="domain" description="KIB1-4 beta-propeller" evidence="3">
    <location>
        <begin position="124"/>
        <end position="470"/>
    </location>
</feature>
<evidence type="ECO:0000259" key="2">
    <source>
        <dbReference type="Pfam" id="PF00646"/>
    </source>
</evidence>
<dbReference type="Proteomes" id="UP000006882">
    <property type="component" value="Chromosome G8"/>
</dbReference>
<dbReference type="InterPro" id="IPR036047">
    <property type="entry name" value="F-box-like_dom_sf"/>
</dbReference>
<dbReference type="Pfam" id="PF00646">
    <property type="entry name" value="F-box"/>
    <property type="match status" value="1"/>
</dbReference>
<dbReference type="InterPro" id="IPR001810">
    <property type="entry name" value="F-box_dom"/>
</dbReference>
<feature type="domain" description="F-box" evidence="2">
    <location>
        <begin position="63"/>
        <end position="95"/>
    </location>
</feature>
<dbReference type="PANTHER" id="PTHR44259:SF114">
    <property type="entry name" value="OS06G0707300 PROTEIN"/>
    <property type="match status" value="1"/>
</dbReference>
<dbReference type="OMA" id="LGCANDI"/>
<dbReference type="AlphaFoldDB" id="M5VK63"/>
<protein>
    <recommendedName>
        <fullName evidence="6">F-box domain-containing protein</fullName>
    </recommendedName>
</protein>
<dbReference type="EMBL" id="CM007658">
    <property type="protein sequence ID" value="ONH92062.1"/>
    <property type="molecule type" value="Genomic_DNA"/>
</dbReference>
<dbReference type="Pfam" id="PF03478">
    <property type="entry name" value="Beta-prop_KIB1-4"/>
    <property type="match status" value="1"/>
</dbReference>
<dbReference type="PANTHER" id="PTHR44259">
    <property type="entry name" value="OS07G0183000 PROTEIN-RELATED"/>
    <property type="match status" value="1"/>
</dbReference>
<sequence length="500" mass="57638">MSETLFLAYQNLGDYLSLSSWFPCFTLKKLLLQLRGNSDKKRKQYENQTSSSFEYSSSSGWQRVHEDIMEMIVQRLSLRDRIRTGLACKSWNSVCMRGHIRGAQEAPWLVLPQDPNCKCLSVTNLAYGKVHKLRLPKPIRGSRFYGSSRGWLIMIQEKILNSKMFLFNPVSGAFCQLPPLATIPSFKEYVETEWDLCGTSFFFHDIVLSTSDINNSECMVAAIFDNLKVLVLCRPGDKTWSGFQVLDENELHCQLLFSSTGKLYSLFLSYIKSELIQPCTIKFGDAEVEFILVCDNEEQIGIDVEYHNDYKISLNGEYNSFLFESTNNEVLVIHQILDVFKIRRSVDDEDDQELELELEGGNHHQGDDEEEEHNMQEENDDELEEGNTDDDHEYFRTSGFKVYKIDPETGDFLQEQSLGDQTLFLSLHGSFSLRASNFIELDRNNIYFATIGLDRFNVRKSFTTREIGIFCLDNERVERSFPSVQESMGSRMSWFTPSLG</sequence>
<name>M5VK63_PRUPE</name>
<evidence type="ECO:0000313" key="4">
    <source>
        <dbReference type="EMBL" id="ONH92062.1"/>
    </source>
</evidence>
<evidence type="ECO:0000313" key="5">
    <source>
        <dbReference type="Proteomes" id="UP000006882"/>
    </source>
</evidence>
<reference evidence="4 5" key="1">
    <citation type="journal article" date="2013" name="Nat. Genet.">
        <title>The high-quality draft genome of peach (Prunus persica) identifies unique patterns of genetic diversity, domestication and genome evolution.</title>
        <authorList>
            <consortium name="International Peach Genome Initiative"/>
            <person name="Verde I."/>
            <person name="Abbott A.G."/>
            <person name="Scalabrin S."/>
            <person name="Jung S."/>
            <person name="Shu S."/>
            <person name="Marroni F."/>
            <person name="Zhebentyayeva T."/>
            <person name="Dettori M.T."/>
            <person name="Grimwood J."/>
            <person name="Cattonaro F."/>
            <person name="Zuccolo A."/>
            <person name="Rossini L."/>
            <person name="Jenkins J."/>
            <person name="Vendramin E."/>
            <person name="Meisel L.A."/>
            <person name="Decroocq V."/>
            <person name="Sosinski B."/>
            <person name="Prochnik S."/>
            <person name="Mitros T."/>
            <person name="Policriti A."/>
            <person name="Cipriani G."/>
            <person name="Dondini L."/>
            <person name="Ficklin S."/>
            <person name="Goodstein D.M."/>
            <person name="Xuan P."/>
            <person name="Del Fabbro C."/>
            <person name="Aramini V."/>
            <person name="Copetti D."/>
            <person name="Gonzalez S."/>
            <person name="Horner D.S."/>
            <person name="Falchi R."/>
            <person name="Lucas S."/>
            <person name="Mica E."/>
            <person name="Maldonado J."/>
            <person name="Lazzari B."/>
            <person name="Bielenberg D."/>
            <person name="Pirona R."/>
            <person name="Miculan M."/>
            <person name="Barakat A."/>
            <person name="Testolin R."/>
            <person name="Stella A."/>
            <person name="Tartarini S."/>
            <person name="Tonutti P."/>
            <person name="Arus P."/>
            <person name="Orellana A."/>
            <person name="Wells C."/>
            <person name="Main D."/>
            <person name="Vizzotto G."/>
            <person name="Silva H."/>
            <person name="Salamini F."/>
            <person name="Schmutz J."/>
            <person name="Morgante M."/>
            <person name="Rokhsar D.S."/>
        </authorList>
    </citation>
    <scope>NUCLEOTIDE SEQUENCE [LARGE SCALE GENOMIC DNA]</scope>
    <source>
        <strain evidence="5">cv. Nemared</strain>
    </source>
</reference>
<dbReference type="SUPFAM" id="SSF81383">
    <property type="entry name" value="F-box domain"/>
    <property type="match status" value="1"/>
</dbReference>
<dbReference type="KEGG" id="pper:18767950"/>
<feature type="compositionally biased region" description="Acidic residues" evidence="1">
    <location>
        <begin position="367"/>
        <end position="391"/>
    </location>
</feature>
<dbReference type="eggNOG" id="ENOG502SQ6V">
    <property type="taxonomic scope" value="Eukaryota"/>
</dbReference>
<dbReference type="InterPro" id="IPR005174">
    <property type="entry name" value="KIB1-4_b-propeller"/>
</dbReference>
<dbReference type="Gene3D" id="1.20.1280.50">
    <property type="match status" value="1"/>
</dbReference>
<evidence type="ECO:0000256" key="1">
    <source>
        <dbReference type="SAM" id="MobiDB-lite"/>
    </source>
</evidence>
<dbReference type="OrthoDB" id="1657203at2759"/>
<evidence type="ECO:0008006" key="6">
    <source>
        <dbReference type="Google" id="ProtNLM"/>
    </source>
</evidence>
<proteinExistence type="predicted"/>
<keyword evidence="5" id="KW-1185">Reference proteome</keyword>
<dbReference type="InterPro" id="IPR050942">
    <property type="entry name" value="F-box_BR-signaling"/>
</dbReference>
<organism evidence="4 5">
    <name type="scientific">Prunus persica</name>
    <name type="common">Peach</name>
    <name type="synonym">Amygdalus persica</name>
    <dbReference type="NCBI Taxonomy" id="3760"/>
    <lineage>
        <taxon>Eukaryota</taxon>
        <taxon>Viridiplantae</taxon>
        <taxon>Streptophyta</taxon>
        <taxon>Embryophyta</taxon>
        <taxon>Tracheophyta</taxon>
        <taxon>Spermatophyta</taxon>
        <taxon>Magnoliopsida</taxon>
        <taxon>eudicotyledons</taxon>
        <taxon>Gunneridae</taxon>
        <taxon>Pentapetalae</taxon>
        <taxon>rosids</taxon>
        <taxon>fabids</taxon>
        <taxon>Rosales</taxon>
        <taxon>Rosaceae</taxon>
        <taxon>Amygdaloideae</taxon>
        <taxon>Amygdaleae</taxon>
        <taxon>Prunus</taxon>
    </lineage>
</organism>
<gene>
    <name evidence="4" type="ORF">PRUPE_8G151600</name>
</gene>
<accession>M5VK63</accession>
<dbReference type="CDD" id="cd09917">
    <property type="entry name" value="F-box_SF"/>
    <property type="match status" value="1"/>
</dbReference>
<feature type="region of interest" description="Disordered" evidence="1">
    <location>
        <begin position="360"/>
        <end position="391"/>
    </location>
</feature>
<dbReference type="Gramene" id="ONH92062">
    <property type="protein sequence ID" value="ONH92062"/>
    <property type="gene ID" value="PRUPE_8G151600"/>
</dbReference>